<evidence type="ECO:0000313" key="6">
    <source>
        <dbReference type="Proteomes" id="UP001139157"/>
    </source>
</evidence>
<evidence type="ECO:0000256" key="1">
    <source>
        <dbReference type="ARBA" id="ARBA00023015"/>
    </source>
</evidence>
<dbReference type="Pfam" id="PF12833">
    <property type="entry name" value="HTH_18"/>
    <property type="match status" value="1"/>
</dbReference>
<dbReference type="RefSeq" id="WP_251908778.1">
    <property type="nucleotide sequence ID" value="NZ_JAMRXG010000001.1"/>
</dbReference>
<comment type="caution">
    <text evidence="5">The sequence shown here is derived from an EMBL/GenBank/DDBJ whole genome shotgun (WGS) entry which is preliminary data.</text>
</comment>
<reference evidence="5" key="1">
    <citation type="submission" date="2022-06" db="EMBL/GenBank/DDBJ databases">
        <title>Novel species in genus nocardia.</title>
        <authorList>
            <person name="Li F."/>
        </authorList>
    </citation>
    <scope>NUCLEOTIDE SEQUENCE</scope>
    <source>
        <strain evidence="5">CDC141</strain>
    </source>
</reference>
<keyword evidence="1" id="KW-0805">Transcription regulation</keyword>
<dbReference type="Proteomes" id="UP001139157">
    <property type="component" value="Unassembled WGS sequence"/>
</dbReference>
<keyword evidence="2" id="KW-0238">DNA-binding</keyword>
<keyword evidence="6" id="KW-1185">Reference proteome</keyword>
<keyword evidence="3" id="KW-0804">Transcription</keyword>
<dbReference type="GO" id="GO:0003700">
    <property type="term" value="F:DNA-binding transcription factor activity"/>
    <property type="evidence" value="ECO:0007669"/>
    <property type="project" value="InterPro"/>
</dbReference>
<feature type="domain" description="HTH araC/xylS-type" evidence="4">
    <location>
        <begin position="181"/>
        <end position="262"/>
    </location>
</feature>
<organism evidence="5 6">
    <name type="scientific">Nocardia pulmonis</name>
    <dbReference type="NCBI Taxonomy" id="2951408"/>
    <lineage>
        <taxon>Bacteria</taxon>
        <taxon>Bacillati</taxon>
        <taxon>Actinomycetota</taxon>
        <taxon>Actinomycetes</taxon>
        <taxon>Mycobacteriales</taxon>
        <taxon>Nocardiaceae</taxon>
        <taxon>Nocardia</taxon>
    </lineage>
</organism>
<name>A0A9X2IVK5_9NOCA</name>
<dbReference type="PROSITE" id="PS01124">
    <property type="entry name" value="HTH_ARAC_FAMILY_2"/>
    <property type="match status" value="1"/>
</dbReference>
<dbReference type="AlphaFoldDB" id="A0A9X2IVK5"/>
<gene>
    <name evidence="5" type="ORF">NDR86_00240</name>
</gene>
<dbReference type="EMBL" id="JAMRXG010000001">
    <property type="protein sequence ID" value="MCM6771895.1"/>
    <property type="molecule type" value="Genomic_DNA"/>
</dbReference>
<dbReference type="InterPro" id="IPR018060">
    <property type="entry name" value="HTH_AraC"/>
</dbReference>
<dbReference type="SMART" id="SM00342">
    <property type="entry name" value="HTH_ARAC"/>
    <property type="match status" value="1"/>
</dbReference>
<protein>
    <submittedName>
        <fullName evidence="5">Helix-turn-helix domain-containing protein</fullName>
    </submittedName>
</protein>
<evidence type="ECO:0000259" key="4">
    <source>
        <dbReference type="PROSITE" id="PS01124"/>
    </source>
</evidence>
<evidence type="ECO:0000256" key="3">
    <source>
        <dbReference type="ARBA" id="ARBA00023163"/>
    </source>
</evidence>
<dbReference type="InterPro" id="IPR050204">
    <property type="entry name" value="AraC_XylS_family_regulators"/>
</dbReference>
<proteinExistence type="predicted"/>
<dbReference type="PANTHER" id="PTHR46796:SF15">
    <property type="entry name" value="BLL1074 PROTEIN"/>
    <property type="match status" value="1"/>
</dbReference>
<evidence type="ECO:0000313" key="5">
    <source>
        <dbReference type="EMBL" id="MCM6771895.1"/>
    </source>
</evidence>
<dbReference type="GO" id="GO:0043565">
    <property type="term" value="F:sequence-specific DNA binding"/>
    <property type="evidence" value="ECO:0007669"/>
    <property type="project" value="InterPro"/>
</dbReference>
<dbReference type="Gene3D" id="1.10.10.60">
    <property type="entry name" value="Homeodomain-like"/>
    <property type="match status" value="1"/>
</dbReference>
<evidence type="ECO:0000256" key="2">
    <source>
        <dbReference type="ARBA" id="ARBA00023125"/>
    </source>
</evidence>
<dbReference type="PANTHER" id="PTHR46796">
    <property type="entry name" value="HTH-TYPE TRANSCRIPTIONAL ACTIVATOR RHAS-RELATED"/>
    <property type="match status" value="1"/>
</dbReference>
<accession>A0A9X2IVK5</accession>
<sequence>MRCSICPDSTWEWASARPHPRLSPGVLGYRGFRFDLEKGRRRWDAPDGVVSLWLFDENLSVRLAGHRGGGRIQGPAIGGLRTGARVSEHNGRLAGVEVMLEPWAAYSLFSDPMYELADRLVAPRGRVRELAERLTETRSWAERFALVDATLLRWFEHAPRCAPQIEWAWRLLAASGGTIPIRRLADRTGWGWRQLDNRFREQIGLSPKTAARVLRLRRTLFELDRTAEPAAAAMACGFSDQAHLSREMRAMVGRTPRQHLAARALVTREPAWHRACAAATTTLSDLEPAVAVANSFNTRPDIAGNVVDVTQAG</sequence>